<reference evidence="2 3" key="1">
    <citation type="submission" date="2023-07" db="EMBL/GenBank/DDBJ databases">
        <title>Genomic Encyclopedia of Type Strains, Phase IV (KMG-IV): sequencing the most valuable type-strain genomes for metagenomic binning, comparative biology and taxonomic classification.</title>
        <authorList>
            <person name="Goeker M."/>
        </authorList>
    </citation>
    <scope>NUCLEOTIDE SEQUENCE [LARGE SCALE GENOMIC DNA]</scope>
    <source>
        <strain evidence="2 3">DSM 4006</strain>
    </source>
</reference>
<dbReference type="NCBIfam" id="TIGR02837">
    <property type="entry name" value="spore_II_R"/>
    <property type="match status" value="1"/>
</dbReference>
<feature type="chain" id="PRO_5046824290" evidence="1">
    <location>
        <begin position="28"/>
        <end position="231"/>
    </location>
</feature>
<keyword evidence="3" id="KW-1185">Reference proteome</keyword>
<dbReference type="RefSeq" id="WP_274457102.1">
    <property type="nucleotide sequence ID" value="NZ_CP067097.1"/>
</dbReference>
<gene>
    <name evidence="2" type="ORF">J2S03_001274</name>
</gene>
<proteinExistence type="predicted"/>
<sequence length="231" mass="25003">MVAKRLAVLVMAAVCVVGIGRMMAAHAQNKAQASNADAALYNVAEPHDTPIPSEALRLRIIANSDRSSDQAVKLDVRNAVVVQVAQWLKGAKSEAQAKQIVIDHEPQIEALATKVVRQHGFTYAVRTDVGKVPFPTKIYGNQVYPAGEYEALRITLGSGQGQNWWCVLFPPLCFVDIADGDAVPNTGGFPDLPPLETIEVPGSDGQPTQVQVRLASVDYGEELWHAIERVL</sequence>
<feature type="signal peptide" evidence="1">
    <location>
        <begin position="1"/>
        <end position="27"/>
    </location>
</feature>
<protein>
    <submittedName>
        <fullName evidence="2">Stage II sporulation protein R</fullName>
    </submittedName>
</protein>
<dbReference type="EMBL" id="JAUSTP010000007">
    <property type="protein sequence ID" value="MDQ0189442.1"/>
    <property type="molecule type" value="Genomic_DNA"/>
</dbReference>
<organism evidence="2 3">
    <name type="scientific">Alicyclobacillus cycloheptanicus</name>
    <dbReference type="NCBI Taxonomy" id="1457"/>
    <lineage>
        <taxon>Bacteria</taxon>
        <taxon>Bacillati</taxon>
        <taxon>Bacillota</taxon>
        <taxon>Bacilli</taxon>
        <taxon>Bacillales</taxon>
        <taxon>Alicyclobacillaceae</taxon>
        <taxon>Alicyclobacillus</taxon>
    </lineage>
</organism>
<comment type="caution">
    <text evidence="2">The sequence shown here is derived from an EMBL/GenBank/DDBJ whole genome shotgun (WGS) entry which is preliminary data.</text>
</comment>
<dbReference type="Proteomes" id="UP001232973">
    <property type="component" value="Unassembled WGS sequence"/>
</dbReference>
<evidence type="ECO:0000256" key="1">
    <source>
        <dbReference type="SAM" id="SignalP"/>
    </source>
</evidence>
<name>A0ABT9XGL5_9BACL</name>
<evidence type="ECO:0000313" key="3">
    <source>
        <dbReference type="Proteomes" id="UP001232973"/>
    </source>
</evidence>
<dbReference type="Pfam" id="PF09551">
    <property type="entry name" value="Spore_II_R"/>
    <property type="match status" value="1"/>
</dbReference>
<keyword evidence="1" id="KW-0732">Signal</keyword>
<evidence type="ECO:0000313" key="2">
    <source>
        <dbReference type="EMBL" id="MDQ0189442.1"/>
    </source>
</evidence>
<accession>A0ABT9XGL5</accession>
<dbReference type="InterPro" id="IPR014202">
    <property type="entry name" value="Spore_II_R"/>
</dbReference>